<evidence type="ECO:0000313" key="2">
    <source>
        <dbReference type="Proteomes" id="UP000293398"/>
    </source>
</evidence>
<organism evidence="1 2">
    <name type="scientific">Advenella incenata</name>
    <dbReference type="NCBI Taxonomy" id="267800"/>
    <lineage>
        <taxon>Bacteria</taxon>
        <taxon>Pseudomonadati</taxon>
        <taxon>Pseudomonadota</taxon>
        <taxon>Betaproteobacteria</taxon>
        <taxon>Burkholderiales</taxon>
        <taxon>Alcaligenaceae</taxon>
    </lineage>
</organism>
<dbReference type="Proteomes" id="UP000293398">
    <property type="component" value="Unassembled WGS sequence"/>
</dbReference>
<reference evidence="1 2" key="1">
    <citation type="submission" date="2019-02" db="EMBL/GenBank/DDBJ databases">
        <title>Genomic Encyclopedia of Type Strains, Phase IV (KMG-IV): sequencing the most valuable type-strain genomes for metagenomic binning, comparative biology and taxonomic classification.</title>
        <authorList>
            <person name="Goeker M."/>
        </authorList>
    </citation>
    <scope>NUCLEOTIDE SEQUENCE [LARGE SCALE GENOMIC DNA]</scope>
    <source>
        <strain evidence="1 2">DSM 23814</strain>
    </source>
</reference>
<dbReference type="CDD" id="cd00448">
    <property type="entry name" value="YjgF_YER057c_UK114_family"/>
    <property type="match status" value="1"/>
</dbReference>
<dbReference type="OrthoDB" id="9803101at2"/>
<name>A0A4Q7VSF0_9BURK</name>
<dbReference type="SUPFAM" id="SSF55298">
    <property type="entry name" value="YjgF-like"/>
    <property type="match status" value="1"/>
</dbReference>
<sequence length="138" mass="15085">MSKIKLIHRDSVIEGMSMPGGHYSHTVVADGLVFISGQLPINESGEPCTYLGFAEQTELAIKNVATALQAAQCDWRHVLKITAYITDVDNWPLFNKVYATYVGEFKPARTVVPVPALHFGALIEIEAIALRNGDSASR</sequence>
<dbReference type="PANTHER" id="PTHR11803:SF48">
    <property type="entry name" value="2-AMINOMUCONATE DEAMINASE"/>
    <property type="match status" value="1"/>
</dbReference>
<dbReference type="RefSeq" id="WP_130303401.1">
    <property type="nucleotide sequence ID" value="NZ_SHKO01000001.1"/>
</dbReference>
<evidence type="ECO:0000313" key="1">
    <source>
        <dbReference type="EMBL" id="RZT99187.1"/>
    </source>
</evidence>
<gene>
    <name evidence="1" type="ORF">EV681_0970</name>
</gene>
<accession>A0A4Q7VSF0</accession>
<dbReference type="GO" id="GO:0019239">
    <property type="term" value="F:deaminase activity"/>
    <property type="evidence" value="ECO:0007669"/>
    <property type="project" value="TreeGrafter"/>
</dbReference>
<protein>
    <submittedName>
        <fullName evidence="1">Reactive intermediate/imine deaminase</fullName>
    </submittedName>
</protein>
<dbReference type="PANTHER" id="PTHR11803">
    <property type="entry name" value="2-IMINOBUTANOATE/2-IMINOPROPANOATE DEAMINASE RIDA"/>
    <property type="match status" value="1"/>
</dbReference>
<dbReference type="InterPro" id="IPR035959">
    <property type="entry name" value="RutC-like_sf"/>
</dbReference>
<keyword evidence="2" id="KW-1185">Reference proteome</keyword>
<dbReference type="InterPro" id="IPR006175">
    <property type="entry name" value="YjgF/YER057c/UK114"/>
</dbReference>
<dbReference type="Gene3D" id="3.30.1330.40">
    <property type="entry name" value="RutC-like"/>
    <property type="match status" value="1"/>
</dbReference>
<dbReference type="Pfam" id="PF01042">
    <property type="entry name" value="Ribonuc_L-PSP"/>
    <property type="match status" value="1"/>
</dbReference>
<dbReference type="GO" id="GO:0005829">
    <property type="term" value="C:cytosol"/>
    <property type="evidence" value="ECO:0007669"/>
    <property type="project" value="TreeGrafter"/>
</dbReference>
<dbReference type="AlphaFoldDB" id="A0A4Q7VSF0"/>
<comment type="caution">
    <text evidence="1">The sequence shown here is derived from an EMBL/GenBank/DDBJ whole genome shotgun (WGS) entry which is preliminary data.</text>
</comment>
<proteinExistence type="predicted"/>
<dbReference type="EMBL" id="SHKO01000001">
    <property type="protein sequence ID" value="RZT99187.1"/>
    <property type="molecule type" value="Genomic_DNA"/>
</dbReference>